<accession>A0ABY9TDH1</accession>
<geneLocation type="plasmid" evidence="1 2">
    <name>pBbsI</name>
</geneLocation>
<organism evidence="1 2">
    <name type="scientific">Brevibacillus brevis</name>
    <name type="common">Bacillus brevis</name>
    <dbReference type="NCBI Taxonomy" id="1393"/>
    <lineage>
        <taxon>Bacteria</taxon>
        <taxon>Bacillati</taxon>
        <taxon>Bacillota</taxon>
        <taxon>Bacilli</taxon>
        <taxon>Bacillales</taxon>
        <taxon>Paenibacillaceae</taxon>
        <taxon>Brevibacillus</taxon>
    </lineage>
</organism>
<keyword evidence="2" id="KW-1185">Reference proteome</keyword>
<name>A0ABY9TDH1_BREBE</name>
<dbReference type="RefSeq" id="WP_310774736.1">
    <property type="nucleotide sequence ID" value="NZ_CP134052.1"/>
</dbReference>
<evidence type="ECO:0000313" key="2">
    <source>
        <dbReference type="Proteomes" id="UP001256827"/>
    </source>
</evidence>
<dbReference type="EMBL" id="CP134052">
    <property type="protein sequence ID" value="WNC17942.1"/>
    <property type="molecule type" value="Genomic_DNA"/>
</dbReference>
<evidence type="ECO:0000313" key="1">
    <source>
        <dbReference type="EMBL" id="WNC17942.1"/>
    </source>
</evidence>
<protein>
    <submittedName>
        <fullName evidence="1">Uncharacterized protein</fullName>
    </submittedName>
</protein>
<keyword evidence="1" id="KW-0614">Plasmid</keyword>
<gene>
    <name evidence="1" type="ORF">RGB73_30265</name>
</gene>
<proteinExistence type="predicted"/>
<sequence>MEFKKGITNRGFNIIEFQDRYGTECSIQKSSLAFENAIWLGVNDANPQIMASKVREGGTGWLPYEIPKDVVLTTRMHLTQDQVKALLPILTVFAETGDLPQ</sequence>
<dbReference type="Proteomes" id="UP001256827">
    <property type="component" value="Plasmid pBbsI"/>
</dbReference>
<reference evidence="1 2" key="1">
    <citation type="submission" date="2023-09" db="EMBL/GenBank/DDBJ databases">
        <title>Complete Genome and Methylome dissection of Bacillus brevis NEB573 original source of BbsI restriction endonuclease.</title>
        <authorList>
            <person name="Fomenkov A."/>
            <person name="Roberts R.D."/>
        </authorList>
    </citation>
    <scope>NUCLEOTIDE SEQUENCE [LARGE SCALE GENOMIC DNA]</scope>
    <source>
        <strain evidence="1 2">NEB573</strain>
        <plasmid evidence="1 2">pBbsI</plasmid>
    </source>
</reference>